<evidence type="ECO:0000259" key="3">
    <source>
        <dbReference type="PROSITE" id="PS50887"/>
    </source>
</evidence>
<evidence type="ECO:0008006" key="6">
    <source>
        <dbReference type="Google" id="ProtNLM"/>
    </source>
</evidence>
<keyword evidence="1" id="KW-0812">Transmembrane</keyword>
<evidence type="ECO:0000313" key="4">
    <source>
        <dbReference type="EMBL" id="GGK04747.1"/>
    </source>
</evidence>
<dbReference type="CDD" id="cd01948">
    <property type="entry name" value="EAL"/>
    <property type="match status" value="1"/>
</dbReference>
<keyword evidence="1" id="KW-0472">Membrane</keyword>
<reference evidence="4" key="1">
    <citation type="journal article" date="2014" name="Int. J. Syst. Evol. Microbiol.">
        <title>Complete genome sequence of Corynebacterium casei LMG S-19264T (=DSM 44701T), isolated from a smear-ripened cheese.</title>
        <authorList>
            <consortium name="US DOE Joint Genome Institute (JGI-PGF)"/>
            <person name="Walter F."/>
            <person name="Albersmeier A."/>
            <person name="Kalinowski J."/>
            <person name="Ruckert C."/>
        </authorList>
    </citation>
    <scope>NUCLEOTIDE SEQUENCE</scope>
    <source>
        <strain evidence="4">JCM 3090</strain>
    </source>
</reference>
<dbReference type="PROSITE" id="PS50883">
    <property type="entry name" value="EAL"/>
    <property type="match status" value="1"/>
</dbReference>
<evidence type="ECO:0000256" key="1">
    <source>
        <dbReference type="SAM" id="Phobius"/>
    </source>
</evidence>
<sequence>MGAGVRPPILLVWGTTIPATWVAAIHCWRTAGSAGTVPRRFWRLVAVSLAVQGVGGVLSMREAMLSTSATPTTGSPLTVVVYMVAVSITAWALLGLPGRTRLPRAERRRFAVDATIVVLTVGYVAWRLSFSQTRAWQQLGGAFAIMAVVLLGAVVVFTIAKFAVLGVGGVDHGALHLLSASVGVAAGLATLAPLLAAQANVHAAMVCLPPVSLGVTLAARRQALARAATEPTPRRRRTFSYLPYIAVAATDGMLIWEACRLGDRFAILAAAVAVALTALVVYRQISALSDNAQLLHRVDRTVRDLQDAQHQLSHQAEHDALTGLANRRLFAHRMQALLGTGAAASVVLIDLDDFKTVNDQLGHAVGDELLVHVAQRLQGCVRPDDTVARLGGDEFAMLLPSLSAASGTGVLDRIGGAMAEPLHIAGHELLVRCSIGIAEVEPGTDGTEVLRRADLAMYAAKDAGKGRYASYDAALDARANHDAQLGAELRRAIDHGGLRLLFQPVVRLADRRPVGAGALVHWDHPQRGPLPLDEFVATAERTGLIVPLGARALAEACRTAAGWLRAGATGPWTVNVGVPARQLHAPGFATTVATALSDAGLPAVRLAIEVTEAAVLDSAAAAGVLAEVAELGVTVALTRFGAGHSALGVLRTTPVRTLKVDEAFVAGITEGPAAAAIAAAMVTIADGLDLDLVAEGVATAEQARELAALGYLLAQGPLFGGHLDADRAGALLASQPDRVAGRLA</sequence>
<dbReference type="InterPro" id="IPR043128">
    <property type="entry name" value="Rev_trsase/Diguanyl_cyclase"/>
</dbReference>
<dbReference type="EMBL" id="BMQB01000009">
    <property type="protein sequence ID" value="GGK04747.1"/>
    <property type="molecule type" value="Genomic_DNA"/>
</dbReference>
<feature type="transmembrane region" description="Helical" evidence="1">
    <location>
        <begin position="141"/>
        <end position="163"/>
    </location>
</feature>
<dbReference type="InterPro" id="IPR029787">
    <property type="entry name" value="Nucleotide_cyclase"/>
</dbReference>
<dbReference type="NCBIfam" id="TIGR00254">
    <property type="entry name" value="GGDEF"/>
    <property type="match status" value="1"/>
</dbReference>
<dbReference type="Pfam" id="PF00563">
    <property type="entry name" value="EAL"/>
    <property type="match status" value="1"/>
</dbReference>
<accession>A0A8J3B996</accession>
<dbReference type="InterPro" id="IPR000160">
    <property type="entry name" value="GGDEF_dom"/>
</dbReference>
<dbReference type="SUPFAM" id="SSF55073">
    <property type="entry name" value="Nucleotide cyclase"/>
    <property type="match status" value="1"/>
</dbReference>
<feature type="domain" description="EAL" evidence="2">
    <location>
        <begin position="482"/>
        <end position="736"/>
    </location>
</feature>
<dbReference type="AlphaFoldDB" id="A0A8J3B996"/>
<feature type="transmembrane region" description="Helical" evidence="1">
    <location>
        <begin position="41"/>
        <end position="59"/>
    </location>
</feature>
<dbReference type="InterPro" id="IPR001633">
    <property type="entry name" value="EAL_dom"/>
</dbReference>
<evidence type="ECO:0000313" key="5">
    <source>
        <dbReference type="Proteomes" id="UP000649739"/>
    </source>
</evidence>
<keyword evidence="1" id="KW-1133">Transmembrane helix</keyword>
<dbReference type="SUPFAM" id="SSF141868">
    <property type="entry name" value="EAL domain-like"/>
    <property type="match status" value="1"/>
</dbReference>
<feature type="transmembrane region" description="Helical" evidence="1">
    <location>
        <begin position="110"/>
        <end position="129"/>
    </location>
</feature>
<name>A0A8J3B996_9ACTN</name>
<protein>
    <recommendedName>
        <fullName evidence="6">Diguanylate cyclase/phosphodiesterase</fullName>
    </recommendedName>
</protein>
<comment type="caution">
    <text evidence="4">The sequence shown here is derived from an EMBL/GenBank/DDBJ whole genome shotgun (WGS) entry which is preliminary data.</text>
</comment>
<gene>
    <name evidence="4" type="ORF">GCM10010123_38360</name>
</gene>
<dbReference type="Gene3D" id="3.30.70.270">
    <property type="match status" value="1"/>
</dbReference>
<feature type="transmembrane region" description="Helical" evidence="1">
    <location>
        <begin position="12"/>
        <end position="29"/>
    </location>
</feature>
<feature type="domain" description="GGDEF" evidence="3">
    <location>
        <begin position="342"/>
        <end position="473"/>
    </location>
</feature>
<keyword evidence="5" id="KW-1185">Reference proteome</keyword>
<feature type="transmembrane region" description="Helical" evidence="1">
    <location>
        <begin position="79"/>
        <end position="98"/>
    </location>
</feature>
<dbReference type="PANTHER" id="PTHR44757">
    <property type="entry name" value="DIGUANYLATE CYCLASE DGCP"/>
    <property type="match status" value="1"/>
</dbReference>
<evidence type="ECO:0000259" key="2">
    <source>
        <dbReference type="PROSITE" id="PS50883"/>
    </source>
</evidence>
<dbReference type="InterPro" id="IPR052155">
    <property type="entry name" value="Biofilm_reg_signaling"/>
</dbReference>
<feature type="transmembrane region" description="Helical" evidence="1">
    <location>
        <begin position="175"/>
        <end position="195"/>
    </location>
</feature>
<organism evidence="4 5">
    <name type="scientific">Pilimelia anulata</name>
    <dbReference type="NCBI Taxonomy" id="53371"/>
    <lineage>
        <taxon>Bacteria</taxon>
        <taxon>Bacillati</taxon>
        <taxon>Actinomycetota</taxon>
        <taxon>Actinomycetes</taxon>
        <taxon>Micromonosporales</taxon>
        <taxon>Micromonosporaceae</taxon>
        <taxon>Pilimelia</taxon>
    </lineage>
</organism>
<dbReference type="Gene3D" id="3.20.20.450">
    <property type="entry name" value="EAL domain"/>
    <property type="match status" value="1"/>
</dbReference>
<dbReference type="Pfam" id="PF00990">
    <property type="entry name" value="GGDEF"/>
    <property type="match status" value="1"/>
</dbReference>
<proteinExistence type="predicted"/>
<dbReference type="SMART" id="SM00267">
    <property type="entry name" value="GGDEF"/>
    <property type="match status" value="1"/>
</dbReference>
<reference evidence="4" key="2">
    <citation type="submission" date="2020-09" db="EMBL/GenBank/DDBJ databases">
        <authorList>
            <person name="Sun Q."/>
            <person name="Ohkuma M."/>
        </authorList>
    </citation>
    <scope>NUCLEOTIDE SEQUENCE</scope>
    <source>
        <strain evidence="4">JCM 3090</strain>
    </source>
</reference>
<dbReference type="Proteomes" id="UP000649739">
    <property type="component" value="Unassembled WGS sequence"/>
</dbReference>
<dbReference type="SMART" id="SM00052">
    <property type="entry name" value="EAL"/>
    <property type="match status" value="1"/>
</dbReference>
<feature type="transmembrane region" description="Helical" evidence="1">
    <location>
        <begin position="264"/>
        <end position="282"/>
    </location>
</feature>
<dbReference type="FunFam" id="3.30.70.270:FF:000001">
    <property type="entry name" value="Diguanylate cyclase domain protein"/>
    <property type="match status" value="1"/>
</dbReference>
<dbReference type="InterPro" id="IPR035919">
    <property type="entry name" value="EAL_sf"/>
</dbReference>
<dbReference type="CDD" id="cd01949">
    <property type="entry name" value="GGDEF"/>
    <property type="match status" value="1"/>
</dbReference>
<feature type="transmembrane region" description="Helical" evidence="1">
    <location>
        <begin position="201"/>
        <end position="219"/>
    </location>
</feature>
<dbReference type="PANTHER" id="PTHR44757:SF2">
    <property type="entry name" value="BIOFILM ARCHITECTURE MAINTENANCE PROTEIN MBAA"/>
    <property type="match status" value="1"/>
</dbReference>
<dbReference type="PROSITE" id="PS50887">
    <property type="entry name" value="GGDEF"/>
    <property type="match status" value="1"/>
</dbReference>